<reference evidence="2 3" key="1">
    <citation type="submission" date="2023-09" db="EMBL/GenBank/DDBJ databases">
        <title>Complete Genome and Methylome dissection of Bacillus brevis NEB573 original source of BbsI restriction endonuclease.</title>
        <authorList>
            <person name="Fomenkov A."/>
            <person name="Roberts R.D."/>
        </authorList>
    </citation>
    <scope>NUCLEOTIDE SEQUENCE [LARGE SCALE GENOMIC DNA]</scope>
    <source>
        <strain evidence="2 3">NEB573</strain>
    </source>
</reference>
<keyword evidence="1" id="KW-0732">Signal</keyword>
<organism evidence="2 3">
    <name type="scientific">Brevibacillus brevis</name>
    <name type="common">Bacillus brevis</name>
    <dbReference type="NCBI Taxonomy" id="1393"/>
    <lineage>
        <taxon>Bacteria</taxon>
        <taxon>Bacillati</taxon>
        <taxon>Bacillota</taxon>
        <taxon>Bacilli</taxon>
        <taxon>Bacillales</taxon>
        <taxon>Paenibacillaceae</taxon>
        <taxon>Brevibacillus</taxon>
    </lineage>
</organism>
<sequence>MLKKLSLMLFAALLLTSTAVSAQGKAGNQRSDRSIELEPGVFQIVLTDEEKANYYEKTGEQLPKDYSNVGNIVKNLIETSKEEIEDKHGKKHIVTYYRVNYKDTKEARNVQKKIEQAKIVNQSIDGNIEPLGVTPTEGDVRIDVTFEKLLDGSKFDSSTKNYLTAFNAEYYRKVFDIANGYAVSNPILNYFTGLVLTDLQSSLQGKGDAFSSYRLVHKLGQVYHNNKWQTYYDTYQREWYWKHDQISYNSNNTVKNTGTAYYYPDDQGYLPFTWATTSDFNNNTRIQDVALYQYSLNPNGTTPARDFFKTENYRSDWKAKGKMSY</sequence>
<proteinExistence type="predicted"/>
<dbReference type="RefSeq" id="WP_310769568.1">
    <property type="nucleotide sequence ID" value="NZ_CP134050.1"/>
</dbReference>
<evidence type="ECO:0000313" key="2">
    <source>
        <dbReference type="EMBL" id="WNC15627.1"/>
    </source>
</evidence>
<gene>
    <name evidence="2" type="ORF">RGB73_04605</name>
</gene>
<keyword evidence="3" id="KW-1185">Reference proteome</keyword>
<name>A0ABY9T9N0_BREBE</name>
<evidence type="ECO:0000313" key="3">
    <source>
        <dbReference type="Proteomes" id="UP001256827"/>
    </source>
</evidence>
<accession>A0ABY9T9N0</accession>
<dbReference type="EMBL" id="CP134050">
    <property type="protein sequence ID" value="WNC15627.1"/>
    <property type="molecule type" value="Genomic_DNA"/>
</dbReference>
<dbReference type="Proteomes" id="UP001256827">
    <property type="component" value="Chromosome"/>
</dbReference>
<protein>
    <submittedName>
        <fullName evidence="2">Uncharacterized protein</fullName>
    </submittedName>
</protein>
<evidence type="ECO:0000256" key="1">
    <source>
        <dbReference type="SAM" id="SignalP"/>
    </source>
</evidence>
<feature type="chain" id="PRO_5045937758" evidence="1">
    <location>
        <begin position="23"/>
        <end position="325"/>
    </location>
</feature>
<feature type="signal peptide" evidence="1">
    <location>
        <begin position="1"/>
        <end position="22"/>
    </location>
</feature>